<comment type="caution">
    <text evidence="2">The sequence shown here is derived from an EMBL/GenBank/DDBJ whole genome shotgun (WGS) entry which is preliminary data.</text>
</comment>
<dbReference type="InterPro" id="IPR002694">
    <property type="entry name" value="Znf_CHC2"/>
</dbReference>
<dbReference type="GO" id="GO:0006260">
    <property type="term" value="P:DNA replication"/>
    <property type="evidence" value="ECO:0007669"/>
    <property type="project" value="InterPro"/>
</dbReference>
<evidence type="ECO:0000313" key="3">
    <source>
        <dbReference type="Proteomes" id="UP001319180"/>
    </source>
</evidence>
<feature type="domain" description="Zinc finger CHC2-type" evidence="1">
    <location>
        <begin position="25"/>
        <end position="73"/>
    </location>
</feature>
<evidence type="ECO:0000313" key="2">
    <source>
        <dbReference type="EMBL" id="MBT1687384.1"/>
    </source>
</evidence>
<dbReference type="AlphaFoldDB" id="A0AAP2D8P9"/>
<evidence type="ECO:0000259" key="1">
    <source>
        <dbReference type="Pfam" id="PF01807"/>
    </source>
</evidence>
<organism evidence="2 3">
    <name type="scientific">Dawidia soli</name>
    <dbReference type="NCBI Taxonomy" id="2782352"/>
    <lineage>
        <taxon>Bacteria</taxon>
        <taxon>Pseudomonadati</taxon>
        <taxon>Bacteroidota</taxon>
        <taxon>Cytophagia</taxon>
        <taxon>Cytophagales</taxon>
        <taxon>Chryseotaleaceae</taxon>
        <taxon>Dawidia</taxon>
    </lineage>
</organism>
<dbReference type="EMBL" id="JAHESC010000016">
    <property type="protein sequence ID" value="MBT1687384.1"/>
    <property type="molecule type" value="Genomic_DNA"/>
</dbReference>
<dbReference type="SUPFAM" id="SSF57783">
    <property type="entry name" value="Zinc beta-ribbon"/>
    <property type="match status" value="1"/>
</dbReference>
<dbReference type="InterPro" id="IPR036977">
    <property type="entry name" value="DNA_primase_Znf_CHC2"/>
</dbReference>
<dbReference type="Proteomes" id="UP001319180">
    <property type="component" value="Unassembled WGS sequence"/>
</dbReference>
<dbReference type="GO" id="GO:0003899">
    <property type="term" value="F:DNA-directed RNA polymerase activity"/>
    <property type="evidence" value="ECO:0007669"/>
    <property type="project" value="InterPro"/>
</dbReference>
<dbReference type="Pfam" id="PF01807">
    <property type="entry name" value="Zn_ribbon_DnaG"/>
    <property type="match status" value="1"/>
</dbReference>
<gene>
    <name evidence="2" type="ORF">KK078_12510</name>
</gene>
<reference evidence="2 3" key="1">
    <citation type="submission" date="2021-05" db="EMBL/GenBank/DDBJ databases">
        <title>A Polyphasic approach of four new species of the genus Ohtaekwangia: Ohtaekwangia histidinii sp. nov., Ohtaekwangia cretensis sp. nov., Ohtaekwangia indiensis sp. nov., Ohtaekwangia reichenbachii sp. nov. from diverse environment.</title>
        <authorList>
            <person name="Octaviana S."/>
        </authorList>
    </citation>
    <scope>NUCLEOTIDE SEQUENCE [LARGE SCALE GENOMIC DNA]</scope>
    <source>
        <strain evidence="2 3">PWU37</strain>
    </source>
</reference>
<dbReference type="RefSeq" id="WP_254090614.1">
    <property type="nucleotide sequence ID" value="NZ_JAHESC010000016.1"/>
</dbReference>
<name>A0AAP2D8P9_9BACT</name>
<dbReference type="Gene3D" id="3.90.580.10">
    <property type="entry name" value="Zinc finger, CHC2-type domain"/>
    <property type="match status" value="1"/>
</dbReference>
<dbReference type="GO" id="GO:0003677">
    <property type="term" value="F:DNA binding"/>
    <property type="evidence" value="ECO:0007669"/>
    <property type="project" value="InterPro"/>
</dbReference>
<keyword evidence="3" id="KW-1185">Reference proteome</keyword>
<dbReference type="GO" id="GO:0008270">
    <property type="term" value="F:zinc ion binding"/>
    <property type="evidence" value="ECO:0007669"/>
    <property type="project" value="InterPro"/>
</dbReference>
<protein>
    <recommendedName>
        <fullName evidence="1">Zinc finger CHC2-type domain-containing protein</fullName>
    </recommendedName>
</protein>
<accession>A0AAP2D8P9</accession>
<sequence length="124" mass="14231">MGTLTCATARQIDLVYYLASLGYTPAKIRNNDYWYLSPFRDEKTPSFKIDRKLNVWYDHGEGTGGNLIDFGTRYLNARCPICSTSYLTNGRNQKHGDLHLLVIRDSVEVQIEVLKIHESFLSLK</sequence>
<proteinExistence type="predicted"/>